<accession>A0A4R8LHS9</accession>
<dbReference type="SUPFAM" id="SSF51658">
    <property type="entry name" value="Xylose isomerase-like"/>
    <property type="match status" value="1"/>
</dbReference>
<organism evidence="2 3">
    <name type="scientific">Paraburkholderia rhizosphaerae</name>
    <dbReference type="NCBI Taxonomy" id="480658"/>
    <lineage>
        <taxon>Bacteria</taxon>
        <taxon>Pseudomonadati</taxon>
        <taxon>Pseudomonadota</taxon>
        <taxon>Betaproteobacteria</taxon>
        <taxon>Burkholderiales</taxon>
        <taxon>Burkholderiaceae</taxon>
        <taxon>Paraburkholderia</taxon>
    </lineage>
</organism>
<name>A0A4R8LHS9_9BURK</name>
<evidence type="ECO:0000313" key="2">
    <source>
        <dbReference type="EMBL" id="TDY42707.1"/>
    </source>
</evidence>
<dbReference type="InterPro" id="IPR036237">
    <property type="entry name" value="Xyl_isomerase-like_sf"/>
</dbReference>
<dbReference type="Pfam" id="PF05114">
    <property type="entry name" value="MbnB_TglH_ChrH"/>
    <property type="match status" value="1"/>
</dbReference>
<protein>
    <recommendedName>
        <fullName evidence="1">UPF0276 protein BX592_12070</fullName>
    </recommendedName>
</protein>
<reference evidence="2 3" key="1">
    <citation type="submission" date="2019-03" db="EMBL/GenBank/DDBJ databases">
        <title>Genomic Encyclopedia of Type Strains, Phase III (KMG-III): the genomes of soil and plant-associated and newly described type strains.</title>
        <authorList>
            <person name="Whitman W."/>
        </authorList>
    </citation>
    <scope>NUCLEOTIDE SEQUENCE [LARGE SCALE GENOMIC DNA]</scope>
    <source>
        <strain evidence="2 3">LMG 29544</strain>
    </source>
</reference>
<dbReference type="Proteomes" id="UP000295509">
    <property type="component" value="Unassembled WGS sequence"/>
</dbReference>
<dbReference type="HAMAP" id="MF_00697">
    <property type="entry name" value="UPF0276"/>
    <property type="match status" value="1"/>
</dbReference>
<gene>
    <name evidence="2" type="ORF">BX592_12070</name>
</gene>
<dbReference type="Gene3D" id="3.20.20.150">
    <property type="entry name" value="Divalent-metal-dependent TIM barrel enzymes"/>
    <property type="match status" value="1"/>
</dbReference>
<dbReference type="NCBIfam" id="NF003818">
    <property type="entry name" value="PRK05409.1"/>
    <property type="match status" value="1"/>
</dbReference>
<evidence type="ECO:0000256" key="1">
    <source>
        <dbReference type="HAMAP-Rule" id="MF_00697"/>
    </source>
</evidence>
<dbReference type="EMBL" id="SORE01000020">
    <property type="protein sequence ID" value="TDY42707.1"/>
    <property type="molecule type" value="Genomic_DNA"/>
</dbReference>
<dbReference type="AlphaFoldDB" id="A0A4R8LHS9"/>
<dbReference type="OrthoDB" id="9763101at2"/>
<comment type="caution">
    <text evidence="2">The sequence shown here is derived from an EMBL/GenBank/DDBJ whole genome shotgun (WGS) entry which is preliminary data.</text>
</comment>
<keyword evidence="3" id="KW-1185">Reference proteome</keyword>
<comment type="similarity">
    <text evidence="1">Belongs to the UPF0276 family.</text>
</comment>
<dbReference type="PANTHER" id="PTHR42194">
    <property type="entry name" value="UPF0276 PROTEIN HI_1600"/>
    <property type="match status" value="1"/>
</dbReference>
<dbReference type="RefSeq" id="WP_134195139.1">
    <property type="nucleotide sequence ID" value="NZ_JBHLUW010000055.1"/>
</dbReference>
<sequence>MRVPAISFAAAQSVPALPGIGLRPPHYQQILRERPCVGWFEVHSENYFGAGGQPIHYLERIRDAYPLSLHGVGLSLGSTGRLDTDHLRHLCDLVSRVQPGLVSEHLSWGRVGSNHLNDLLPLPYTEEALDVVCDHIDEVQERLRRQILVENISSYLQFCHSTIPECQFIAIVARRTGCGILLDVNNLYVNQANNGVDPVGYLDALPVDAICEIHLAGHERVGRLLLDTHGARVAAPVWELYARALDRFGPVPTLIEWDTDIPPLEVLLEESSHAAAVMRTHHAFAS</sequence>
<evidence type="ECO:0000313" key="3">
    <source>
        <dbReference type="Proteomes" id="UP000295509"/>
    </source>
</evidence>
<proteinExistence type="inferred from homology"/>
<dbReference type="InterPro" id="IPR007801">
    <property type="entry name" value="MbnB/TglH/ChrH"/>
</dbReference>
<dbReference type="PANTHER" id="PTHR42194:SF1">
    <property type="entry name" value="UPF0276 PROTEIN HI_1600"/>
    <property type="match status" value="1"/>
</dbReference>